<dbReference type="PANTHER" id="PTHR12110">
    <property type="entry name" value="HYDROXYPYRUVATE ISOMERASE"/>
    <property type="match status" value="1"/>
</dbReference>
<evidence type="ECO:0000313" key="2">
    <source>
        <dbReference type="Proteomes" id="UP000467006"/>
    </source>
</evidence>
<dbReference type="InterPro" id="IPR036237">
    <property type="entry name" value="Xyl_isomerase-like_sf"/>
</dbReference>
<reference evidence="1 2" key="1">
    <citation type="journal article" date="2019" name="Emerg. Microbes Infect.">
        <title>Comprehensive subspecies identification of 175 nontuberculous mycobacteria species based on 7547 genomic profiles.</title>
        <authorList>
            <person name="Matsumoto Y."/>
            <person name="Kinjo T."/>
            <person name="Motooka D."/>
            <person name="Nabeya D."/>
            <person name="Jung N."/>
            <person name="Uechi K."/>
            <person name="Horii T."/>
            <person name="Iida T."/>
            <person name="Fujita J."/>
            <person name="Nakamura S."/>
        </authorList>
    </citation>
    <scope>NUCLEOTIDE SEQUENCE [LARGE SCALE GENOMIC DNA]</scope>
    <source>
        <strain evidence="1 2">JCM 6396</strain>
    </source>
</reference>
<dbReference type="PANTHER" id="PTHR12110:SF48">
    <property type="entry name" value="BLL3656 PROTEIN"/>
    <property type="match status" value="1"/>
</dbReference>
<dbReference type="AlphaFoldDB" id="A0A7I7K065"/>
<dbReference type="RefSeq" id="WP_098004717.1">
    <property type="nucleotide sequence ID" value="NZ_AP022563.1"/>
</dbReference>
<dbReference type="SUPFAM" id="SSF51658">
    <property type="entry name" value="Xylose isomerase-like"/>
    <property type="match status" value="1"/>
</dbReference>
<protein>
    <submittedName>
        <fullName evidence="1">Uncharacterized protein</fullName>
    </submittedName>
</protein>
<dbReference type="InterPro" id="IPR050312">
    <property type="entry name" value="IolE/XylAMocC-like"/>
</dbReference>
<sequence>MSIASELVLYNGCLLATPFRDFVAAAASAGFDAVSVWPLVYHRAVSREGLTPAAMRQVLEDAGIACVELEGCDDWAPESPNDQGSTPFRSRWDRSAFFAAATELGADTVSAGLTGDQPVSVTEATDRFGALCTDAARFDLRVSLEFVAFGPVRDLATGWQILRDGGQPNGGLTIDVSHLIRGGWDEHVLADIPPDRIFAVQLCDGPLTPPADLTDEAMFHRELPGAGEFDVAAIISTLERHGVYTRVGAELFQSSWNARPPSSVTHELFDATRAVLHGNQRAN</sequence>
<proteinExistence type="predicted"/>
<dbReference type="Gene3D" id="3.20.20.150">
    <property type="entry name" value="Divalent-metal-dependent TIM barrel enzymes"/>
    <property type="match status" value="1"/>
</dbReference>
<organism evidence="1 2">
    <name type="scientific">Mycolicibacterium duvalii</name>
    <dbReference type="NCBI Taxonomy" id="39688"/>
    <lineage>
        <taxon>Bacteria</taxon>
        <taxon>Bacillati</taxon>
        <taxon>Actinomycetota</taxon>
        <taxon>Actinomycetes</taxon>
        <taxon>Mycobacteriales</taxon>
        <taxon>Mycobacteriaceae</taxon>
        <taxon>Mycolicibacterium</taxon>
    </lineage>
</organism>
<dbReference type="OrthoDB" id="9780241at2"/>
<gene>
    <name evidence="1" type="ORF">MDUV_18540</name>
</gene>
<name>A0A7I7K065_9MYCO</name>
<accession>A0A7I7K065</accession>
<dbReference type="Proteomes" id="UP000467006">
    <property type="component" value="Chromosome"/>
</dbReference>
<dbReference type="InterPro" id="IPR013022">
    <property type="entry name" value="Xyl_isomerase-like_TIM-brl"/>
</dbReference>
<evidence type="ECO:0000313" key="1">
    <source>
        <dbReference type="EMBL" id="BBX16994.1"/>
    </source>
</evidence>
<dbReference type="Pfam" id="PF01261">
    <property type="entry name" value="AP_endonuc_2"/>
    <property type="match status" value="1"/>
</dbReference>
<dbReference type="EMBL" id="AP022563">
    <property type="protein sequence ID" value="BBX16994.1"/>
    <property type="molecule type" value="Genomic_DNA"/>
</dbReference>
<keyword evidence="2" id="KW-1185">Reference proteome</keyword>
<dbReference type="KEGG" id="mdu:MDUV_18540"/>